<proteinExistence type="predicted"/>
<accession>A0AAD6U4Q0</accession>
<sequence>MPSLIQTFPPEILSEIFAVTEIYEDPSCANAVILSHVCHRWRVAAIGDSEQWLCVSVRSRDVGRIPFLKSLLQRSKGRPISLGLDFWDLGRITERVGLWRLLTVLRTELVRTRRLFIYAQWQAWDMIAQIFARDPYPMLAMLDVKHVVPPIQIFNVPPRALSSQPPDPSSDLDPVPVRRAPPPPIIFRLPRNHPLLDRVRLNGVSLAGIPLPNLNIIRISGASIPNLLGPDGRLNRWLLDSAANLYFEDVVVPPMLSYVAQDIAARPQSCVTHLLLSGLRASPRRAAPGPDGAREHSCAPFFDALYTPHVSCLELEHWARGGRAWADFLAWLPLDLRFPRVLDLRITGMDLDTLAPEDVAYFLGAFPRMHHLRLAECRRGTWEAALEALEIDATLCPKLRSIRVSEELSVYRDDPLPFRMGYP</sequence>
<evidence type="ECO:0000313" key="2">
    <source>
        <dbReference type="Proteomes" id="UP001222325"/>
    </source>
</evidence>
<dbReference type="Proteomes" id="UP001222325">
    <property type="component" value="Unassembled WGS sequence"/>
</dbReference>
<dbReference type="AlphaFoldDB" id="A0AAD6U4Q0"/>
<dbReference type="EMBL" id="JARJCN010000026">
    <property type="protein sequence ID" value="KAJ7088453.1"/>
    <property type="molecule type" value="Genomic_DNA"/>
</dbReference>
<gene>
    <name evidence="1" type="ORF">B0H15DRAFT_982209</name>
</gene>
<organism evidence="1 2">
    <name type="scientific">Mycena belliarum</name>
    <dbReference type="NCBI Taxonomy" id="1033014"/>
    <lineage>
        <taxon>Eukaryota</taxon>
        <taxon>Fungi</taxon>
        <taxon>Dikarya</taxon>
        <taxon>Basidiomycota</taxon>
        <taxon>Agaricomycotina</taxon>
        <taxon>Agaricomycetes</taxon>
        <taxon>Agaricomycetidae</taxon>
        <taxon>Agaricales</taxon>
        <taxon>Marasmiineae</taxon>
        <taxon>Mycenaceae</taxon>
        <taxon>Mycena</taxon>
    </lineage>
</organism>
<name>A0AAD6U4Q0_9AGAR</name>
<keyword evidence="2" id="KW-1185">Reference proteome</keyword>
<evidence type="ECO:0000313" key="1">
    <source>
        <dbReference type="EMBL" id="KAJ7088453.1"/>
    </source>
</evidence>
<protein>
    <recommendedName>
        <fullName evidence="3">F-box domain-containing protein</fullName>
    </recommendedName>
</protein>
<reference evidence="1" key="1">
    <citation type="submission" date="2023-03" db="EMBL/GenBank/DDBJ databases">
        <title>Massive genome expansion in bonnet fungi (Mycena s.s.) driven by repeated elements and novel gene families across ecological guilds.</title>
        <authorList>
            <consortium name="Lawrence Berkeley National Laboratory"/>
            <person name="Harder C.B."/>
            <person name="Miyauchi S."/>
            <person name="Viragh M."/>
            <person name="Kuo A."/>
            <person name="Thoen E."/>
            <person name="Andreopoulos B."/>
            <person name="Lu D."/>
            <person name="Skrede I."/>
            <person name="Drula E."/>
            <person name="Henrissat B."/>
            <person name="Morin E."/>
            <person name="Kohler A."/>
            <person name="Barry K."/>
            <person name="LaButti K."/>
            <person name="Morin E."/>
            <person name="Salamov A."/>
            <person name="Lipzen A."/>
            <person name="Mereny Z."/>
            <person name="Hegedus B."/>
            <person name="Baldrian P."/>
            <person name="Stursova M."/>
            <person name="Weitz H."/>
            <person name="Taylor A."/>
            <person name="Grigoriev I.V."/>
            <person name="Nagy L.G."/>
            <person name="Martin F."/>
            <person name="Kauserud H."/>
        </authorList>
    </citation>
    <scope>NUCLEOTIDE SEQUENCE</scope>
    <source>
        <strain evidence="1">CBHHK173m</strain>
    </source>
</reference>
<evidence type="ECO:0008006" key="3">
    <source>
        <dbReference type="Google" id="ProtNLM"/>
    </source>
</evidence>
<comment type="caution">
    <text evidence="1">The sequence shown here is derived from an EMBL/GenBank/DDBJ whole genome shotgun (WGS) entry which is preliminary data.</text>
</comment>